<dbReference type="InterPro" id="IPR010165">
    <property type="entry name" value="CRISPR-Cmr3_IIIB"/>
</dbReference>
<dbReference type="Gene3D" id="3.30.70.2940">
    <property type="match status" value="1"/>
</dbReference>
<dbReference type="Proteomes" id="UP000185093">
    <property type="component" value="Unassembled WGS sequence"/>
</dbReference>
<gene>
    <name evidence="1" type="ORF">SAMN05444368_1992</name>
</gene>
<keyword evidence="2" id="KW-1185">Reference proteome</keyword>
<dbReference type="Pfam" id="PF09700">
    <property type="entry name" value="Cas_Cmr3"/>
    <property type="match status" value="1"/>
</dbReference>
<dbReference type="Gene3D" id="2.60.40.4350">
    <property type="match status" value="1"/>
</dbReference>
<reference evidence="1 2" key="1">
    <citation type="submission" date="2016-11" db="EMBL/GenBank/DDBJ databases">
        <authorList>
            <person name="Varghese N."/>
            <person name="Submissions S."/>
        </authorList>
    </citation>
    <scope>NUCLEOTIDE SEQUENCE [LARGE SCALE GENOMIC DNA]</scope>
    <source>
        <strain evidence="1 2">DSM 20664</strain>
    </source>
</reference>
<comment type="caution">
    <text evidence="1">The sequence shown here is derived from an EMBL/GenBank/DDBJ whole genome shotgun (WGS) entry which is preliminary data.</text>
</comment>
<accession>A0ABY1JFQ4</accession>
<dbReference type="EMBL" id="FSQZ01000001">
    <property type="protein sequence ID" value="SIN79745.1"/>
    <property type="molecule type" value="Genomic_DNA"/>
</dbReference>
<protein>
    <submittedName>
        <fullName evidence="1">CRISPR-associated protein, Cmr3 family</fullName>
    </submittedName>
</protein>
<dbReference type="InterPro" id="IPR019117">
    <property type="entry name" value="CRISPR-assoc_protein_Cmr3"/>
</dbReference>
<sequence length="364" mass="41213">MKLWAIYFEPEDWVAFKENRRFSASDRVESRFPSPFPFYGALRTALMKNWGIKLPYGKMAQLTTEEQEIIGDAQNAGKLRLFGPFIFEYDSPDGNTFRHYFPAPKNIYRVKIGNELTYKTMPLIKVDNQDKKFLCDDDLNLNCLPWIPEFEGAEEADESYIELKDLENLHCGMTFKLSKPKISVESRFGIGIEKGIKRAARHLLYTLTFYRFNRGGFFMLTEDEETVDLICKVRIEGVFLGSKQRWAKVYMKELETAALDLSTSGENTAISLITPALLDGGIAPASGKVGQTEIVAIAGSKKVAVSGWDMVNSKPKPIYHAAGPGTVYYLKGIPSNESSLNSKLKDFGFGRFISMKWESFRGEE</sequence>
<evidence type="ECO:0000313" key="2">
    <source>
        <dbReference type="Proteomes" id="UP000185093"/>
    </source>
</evidence>
<dbReference type="NCBIfam" id="TIGR01888">
    <property type="entry name" value="cas_cmr3"/>
    <property type="match status" value="1"/>
</dbReference>
<name>A0ABY1JFQ4_9BACT</name>
<proteinExistence type="predicted"/>
<organism evidence="1 2">
    <name type="scientific">Acetomicrobium flavidum</name>
    <dbReference type="NCBI Taxonomy" id="49896"/>
    <lineage>
        <taxon>Bacteria</taxon>
        <taxon>Thermotogati</taxon>
        <taxon>Synergistota</taxon>
        <taxon>Synergistia</taxon>
        <taxon>Synergistales</taxon>
        <taxon>Acetomicrobiaceae</taxon>
        <taxon>Acetomicrobium</taxon>
    </lineage>
</organism>
<dbReference type="RefSeq" id="WP_074200106.1">
    <property type="nucleotide sequence ID" value="NZ_FSQZ01000001.1"/>
</dbReference>
<evidence type="ECO:0000313" key="1">
    <source>
        <dbReference type="EMBL" id="SIN79745.1"/>
    </source>
</evidence>